<comment type="similarity">
    <text evidence="1">Belongs to the universal stress protein A family.</text>
</comment>
<organism evidence="3 4">
    <name type="scientific">Roseibium album</name>
    <dbReference type="NCBI Taxonomy" id="311410"/>
    <lineage>
        <taxon>Bacteria</taxon>
        <taxon>Pseudomonadati</taxon>
        <taxon>Pseudomonadota</taxon>
        <taxon>Alphaproteobacteria</taxon>
        <taxon>Hyphomicrobiales</taxon>
        <taxon>Stappiaceae</taxon>
        <taxon>Roseibium</taxon>
    </lineage>
</organism>
<proteinExistence type="inferred from homology"/>
<name>A0A0M7AGA2_9HYPH</name>
<evidence type="ECO:0000313" key="3">
    <source>
        <dbReference type="EMBL" id="CTQ73462.1"/>
    </source>
</evidence>
<gene>
    <name evidence="3" type="ORF">LA5096_03663</name>
</gene>
<dbReference type="InterPro" id="IPR014729">
    <property type="entry name" value="Rossmann-like_a/b/a_fold"/>
</dbReference>
<dbReference type="InterPro" id="IPR006016">
    <property type="entry name" value="UspA"/>
</dbReference>
<dbReference type="Pfam" id="PF00582">
    <property type="entry name" value="Usp"/>
    <property type="match status" value="1"/>
</dbReference>
<dbReference type="Proteomes" id="UP000049983">
    <property type="component" value="Unassembled WGS sequence"/>
</dbReference>
<evidence type="ECO:0000259" key="2">
    <source>
        <dbReference type="Pfam" id="PF00582"/>
    </source>
</evidence>
<dbReference type="Gene3D" id="3.40.50.620">
    <property type="entry name" value="HUPs"/>
    <property type="match status" value="1"/>
</dbReference>
<dbReference type="InterPro" id="IPR006015">
    <property type="entry name" value="Universal_stress_UspA"/>
</dbReference>
<dbReference type="EMBL" id="CXWC01000011">
    <property type="protein sequence ID" value="CTQ73462.1"/>
    <property type="molecule type" value="Genomic_DNA"/>
</dbReference>
<protein>
    <submittedName>
        <fullName evidence="3">Putative universal stress protein</fullName>
    </submittedName>
</protein>
<reference evidence="4" key="1">
    <citation type="submission" date="2015-07" db="EMBL/GenBank/DDBJ databases">
        <authorList>
            <person name="Rodrigo-Torres Lidia"/>
            <person name="Arahal R.David."/>
        </authorList>
    </citation>
    <scope>NUCLEOTIDE SEQUENCE [LARGE SCALE GENOMIC DNA]</scope>
    <source>
        <strain evidence="4">CECT 5096</strain>
    </source>
</reference>
<feature type="domain" description="UspA" evidence="2">
    <location>
        <begin position="1"/>
        <end position="145"/>
    </location>
</feature>
<dbReference type="PANTHER" id="PTHR46268">
    <property type="entry name" value="STRESS RESPONSE PROTEIN NHAX"/>
    <property type="match status" value="1"/>
</dbReference>
<dbReference type="SUPFAM" id="SSF52402">
    <property type="entry name" value="Adenine nucleotide alpha hydrolases-like"/>
    <property type="match status" value="1"/>
</dbReference>
<dbReference type="STRING" id="311410.LA5095_00523"/>
<keyword evidence="4" id="KW-1185">Reference proteome</keyword>
<evidence type="ECO:0000313" key="4">
    <source>
        <dbReference type="Proteomes" id="UP000049983"/>
    </source>
</evidence>
<evidence type="ECO:0000256" key="1">
    <source>
        <dbReference type="ARBA" id="ARBA00008791"/>
    </source>
</evidence>
<dbReference type="OrthoDB" id="5564966at2"/>
<sequence>MFKNILVAVDGSQGAQKALGVAVGLQSSCGADLLVLTVYRHHSLLEASMSMVRPDDPSPPDESMRDHAREIAEQAKEFASRAGAETVRAFVKIGQPARTIVKFAEEHDVDVIVVGSRGLGDVEGFLLGSVSHKITSLADCPVLVV</sequence>
<dbReference type="RefSeq" id="WP_055112691.1">
    <property type="nucleotide sequence ID" value="NZ_CXWA01000006.1"/>
</dbReference>
<dbReference type="CDD" id="cd00293">
    <property type="entry name" value="USP-like"/>
    <property type="match status" value="1"/>
</dbReference>
<accession>A0A0M7AGA2</accession>
<dbReference type="PRINTS" id="PR01438">
    <property type="entry name" value="UNVRSLSTRESS"/>
</dbReference>
<dbReference type="GeneID" id="97671001"/>
<dbReference type="AlphaFoldDB" id="A0A0M7AGA2"/>
<dbReference type="PANTHER" id="PTHR46268:SF6">
    <property type="entry name" value="UNIVERSAL STRESS PROTEIN UP12"/>
    <property type="match status" value="1"/>
</dbReference>